<dbReference type="GO" id="GO:0003824">
    <property type="term" value="F:catalytic activity"/>
    <property type="evidence" value="ECO:0007669"/>
    <property type="project" value="InterPro"/>
</dbReference>
<dbReference type="Proteomes" id="UP000719412">
    <property type="component" value="Unassembled WGS sequence"/>
</dbReference>
<feature type="domain" description="Reverse transcriptase" evidence="2">
    <location>
        <begin position="1345"/>
        <end position="1492"/>
    </location>
</feature>
<accession>A0A8J6H5E5</accession>
<sequence length="4140" mass="469756">MPAGVSRSWQGNPCRQGSSEPVKNKRRLNPRHPPRKSWHGNWRTRERSELRLIERGPTVTYRNGGSHFNNPSERGRGDNLHKTTDSEGRKNLRGAWHTPQYERLPPQDKRHLGDELKEVEKVRTLLARKYKQLLTRLGKETKALCQIVRENQNTNRKIKGTHELLSTLGKEEIRKSTPDALTPHCEECNRKYREEQEKLRKRVEIWNVLTNSPSAKQLTKIVNADWPEDVYSKTKLVEERIFSTANYRDVIVLKGMQDIEEKSIIKAVINRQPHMEKSIMEVVKEGRIVYSSNTCSVSTESGTLREEVQRYTFIAGVDDRESGEEKADQCLVDTLQKLNGISKLRDLKRPSLSVDEEVDIVIYTGSRKRATRAPEQEIDRVEQWKTIRRNREEIVISKKTGDQPVTYAELLSSAAQKVTAKKIFIKDIHESTTAEDVREELMKQATEGDKGADDIGTRRGIPKINLTARPAIRRDTGRTRWRARSISIRASGRKKAKEGGKKLKREASPGEEHVKTSTNKYQPRRGSATTTPAAVHSAECEGRREEVEAAVRRLFPESDAPEWRRRSHAPVEAFTEEELEAAVGRLAKRKAPGPDGIPAEAIKTTTRVSPRVIFAVINGALEERTFPERWRRVKLVLIPKADGTEQRKFRPICPIKARLQNDVDERGGLSDNQFGFRQEFGKKIDFSDCVVQVQVRQKAHEQLIKMPAKPAAASTSNRRKSVTPEASVAAQLGTPVQFPDADMNDWCAVIKVCSANLAVARDFIMTSKEQLGKRHCTLLALELIQKCLNSLLSNEREVALISNPPPIKENRIWEIVKARTPLAQQYTKLIDNKPYIIQLNLNKSRTATNNLLAHMLEKNVAMALLQEPYAWRHREGYKIPLLQGVKVAAVAAEKFRAAIIYNDKLVTPLFVSQISAENIAVVTMQLGKTEMAIASVYLPPSGDISSEFPALQRVINATVGLRLIVGGDFNTRSTRWFDIKDDSRSPLLQEFFDLNYLDVVNQPGNTPTFHSANGQRHFDLTVTTPTGISHINNWQVTETLVVSDHNAITFSLLGNQDTTSSQVEDIKYVIDYKQLSPEYVSEKMENWNHKFDASFPDLWVCHNSVNVIMLVEMAMVICQRGVNCHCACACLKFSMVIDTLDTTAAVDWAVDFLYTGARECAAAKTFRRRYRAHRPDRWTDAVERFQKIQLSKKSLLYKNRHPEYANHLYTEMVAARECFRTKLTDARQKSWARFVQKDLAGNPWGVANRLAAEKFHKARVLRCFTREDNSPTLTPRNTLEFLMHKLLPDDDPSANTRAQDESYQDFRATNALPHQPDPFTAEDLDRIEGKLVILLKDPTGDAGSVKNYRPITLLPAYAKILEKLLKDKMTRTLSPLHSRHQFGFTPDRSTTDALLSFQTAVTEDNRKYALSIFIDTRGAFDNVWWPRLFQVLRHKRIPHEFLALLKSYLSDRTVTLTQGSVSVHKLITKRRPQGTVLGSILWNFMLDPLIDPSGPRASRWAFATAPPDTGGRPPHRRYGQFTTFESHASYSARKARQITMGLRNFATRTFGQSSATSLRTIYHRAIVPILSYGSRMWKDRLHLQYLSAQAPINRILSKSYASVSKEAAAVLAGNLPMDLEIAIRNCLSEIKHGRNATFLGEIITANTFDYRYHCKEYINLRAIDWWQSRWEASPKGRTTFEFIPDVYRRLAGPEINFSHHKTLVLTGHGNFGIHQERLGKSENGHCQVAPTLTTIRFIEFWTPADLTLILLRGDVLVTGAECQGAGRQGAKRHGTMESTRGHRASRSGDGDELERSDEGWLDDVVARELANAGEIRATIWSNADQPSHTVTAAHTSTTLASVARPSSHTRGNIMENQQYTLEGKTKGRIETEDTIDPFLRRDSISQTPPGMCREQVAENTPITVSDGTPEEKKVTENIKSDDDGNFDDDKRRKTETQQRLTEFYFLNPTSGGKEGKKEDLTGDEEEEWELKTPLDIPTVEISAAMLSLQTKIDKMADFCRTNQNVHRELKSLAKEIRSINRTVVKEAKEDKMDSRERESRYLQYKHDLKREVANLRRTEEERRTRHKPETKEVGVQTEVKDGSPECHAETVEVFTQTGQVTKDQVWNAKTYEEYASTASENWEDSCFTATEIVEGNTLQVARDTDLSLWVTKDDEMENGLQKMYKERFPELYDLKGEKVAYIKISTTYGNITQNTSSDRYITRVEAEKEEREYHEDLEQLYSIMIQEGRGSDGWQNAKRKGHEEGKQELGKEKPTERPPRRRNNAVIVSDDSCDYSQLLKKIKDRVIHEGNQKAVRTMRKTREGSLLIEIEKGDGNVASIEKIGEIEAAGAKTRKLDPSGTTTLDIRGMDELTTADELEKALKNLTELKGTHLTVGKLRPAYGGTQVATFRVSKEMARKMLQMKNVKIGLNSCSIRESVDIRMCYKCWGYEHHANKCMEVDKKDQFRKCGEEGYHSGECKNGAYCIKCNRAGHAARSTQCKAFKDALKKREMEAKKMDNRKTQGSTHVRNRKTSNREGANDPTCKNTPYCVFFNLKGHVSGGKNCPTKEQDQPQVGYAEPLGNEKVRGRKQVKTERKKNTVTLTMLQVNINRSRTAHLLLDVENFSDHQYICYKIAMGGLTASIKKDLITVKGWKVTKEGMGALSNNLSKESSENEILESEKKRCTGGARRLLASGKSASGKKKTAQKWTLRKAITAAKDKAWKDLCAEVDNDVWRDGYKIVLKKFKTFPKIQLSKEEKLQMAKKLFPTGERRLWQIRPLEEKDITSFTSKELEEEASRLKLGKAPGPDAFPPELMNRLLNAGEFPATWKEARLVLLEKPRKEGQTETTYRPRCLLNVMGKFSSLLNSSLRALRVSRDNALAIRGAQEGTWRTKELCVLIALHVENAFNSALWQLIVDELDRRNISPYIIRMIESYFSARTLSIDGSRVEVTRAVPQCSVMEPLLWNILYDRSAANATAGRSQVNRKTEAVILAGRRTLTEFEVNVEGVTVRCKEYIKYLGITIDKNWSMKAHTDAKQWRTACKSQRVICSVVFSILLYGAPIWEHAMKVERFRNYLKRILRQNAARVSSAYRTASTEALEVIAGFQPIYLLVAERTRVYEEGRESRPDARKWLLQKWQERWQQTEKGAWTRKLIPRVKPWLERKHGELDFHLTQALTGHGCFAAFLHRIGKQQDEGCWYCGESDDAEHTLFVCEKWDNERLSLMRKTTSWPPTTENFTDTLLQSGEDWNAVVAPEIMLKRSRVPVCGFEEGFLVGRLAAPTITTKSPNLPRTGNGRKATFLSWFKLVQLPGQVLRFYPSREYEQMLFKVKIKKLLTFLAILEVLPVLLCSVLHDTFRYDKKRYDKLRYDKMRYDTGSNYPNWIELPLINGYCAIKNVHFRWYYTRAVSRQVYRHGVGLFTSNFTDREISDFGAVKCRKKDGVEKKEVTFRQVTKEEKGPNIAVRSPIAEKKKRNGRERESESGVPIDRLQLVNLESPPVRIRGPLPTVQLLETKPPRKRPFMTTQPITSTVTTRRNTTSAEANVAAQLGTPVQFGDTDMRDPRSVIMETLNKRQTTLLALDLIQAGLNNLLCSNFATSAVSQGTPIDETKIEEIVKNAVAAQLANSTAAPTYGAGRSSLALRPSHQSAKPQFRLPRPQNLKLKAVPIKKRWPRMLISDVSEGTTQEQLVEELTGQNLPDSVPDDFIGKIFKQNRGIQRNTDWRSSAGNEGYIPNNCYAKEIEANGYDMQKRRSREEIEEDMQKNLMTSKPYVPLTSLKCFETIIHGMGNTNPSCYRFTAALKTSVLNNLVGSSKDKNCETHDVEILDNLEEFLDGDFNCRKREEAATISLSQSRNPRLDISQNNFPKGQSKSSGLFSLSRHSRTLSSTYREITPSCPGLSRGKSVSHRSYRRILEASYSQRSAQAHPPPPKATLTGVPESSFRQRPAPQQLRSELFILCGKLPSGTDALFHTSDVVVKGCILGGCGFMKEALKYMKSPPPPGGTAILPEYIHYYGSTIPPPPGGTAILPEYIHYYGYYYQVVRRGSGALSPATHAHSTSHSQTYTTLIHPWAPFPDGTRTRADLAVVVERVSLFLLSPYRQPLLDIHTHPWHGGVSFLRKNPPPSVGIEPTSAGTATSEHCLRQPCGHRATLLEIMLFP</sequence>
<dbReference type="Pfam" id="PF14529">
    <property type="entry name" value="Exo_endo_phos_2"/>
    <property type="match status" value="1"/>
</dbReference>
<feature type="region of interest" description="Disordered" evidence="1">
    <location>
        <begin position="1764"/>
        <end position="1797"/>
    </location>
</feature>
<feature type="region of interest" description="Disordered" evidence="1">
    <location>
        <begin position="2493"/>
        <end position="2520"/>
    </location>
</feature>
<feature type="compositionally biased region" description="Polar residues" evidence="1">
    <location>
        <begin position="516"/>
        <end position="532"/>
    </location>
</feature>
<evidence type="ECO:0000256" key="1">
    <source>
        <dbReference type="SAM" id="MobiDB-lite"/>
    </source>
</evidence>
<feature type="compositionally biased region" description="Basic and acidic residues" evidence="1">
    <location>
        <begin position="73"/>
        <end position="90"/>
    </location>
</feature>
<feature type="compositionally biased region" description="Polar residues" evidence="1">
    <location>
        <begin position="60"/>
        <end position="72"/>
    </location>
</feature>
<feature type="compositionally biased region" description="Basic and acidic residues" evidence="1">
    <location>
        <begin position="497"/>
        <end position="515"/>
    </location>
</feature>
<keyword evidence="5" id="KW-1185">Reference proteome</keyword>
<name>A0A8J6H5E5_TENMO</name>
<evidence type="ECO:0000259" key="2">
    <source>
        <dbReference type="Pfam" id="PF00078"/>
    </source>
</evidence>
<proteinExistence type="predicted"/>
<dbReference type="InterPro" id="IPR036691">
    <property type="entry name" value="Endo/exonu/phosph_ase_sf"/>
</dbReference>
<feature type="compositionally biased region" description="Basic and acidic residues" evidence="1">
    <location>
        <begin position="1909"/>
        <end position="1935"/>
    </location>
</feature>
<feature type="compositionally biased region" description="Polar residues" evidence="1">
    <location>
        <begin position="3829"/>
        <end position="3857"/>
    </location>
</feature>
<evidence type="ECO:0000259" key="3">
    <source>
        <dbReference type="Pfam" id="PF14529"/>
    </source>
</evidence>
<feature type="region of interest" description="Disordered" evidence="1">
    <location>
        <begin position="3899"/>
        <end position="3926"/>
    </location>
</feature>
<feature type="region of interest" description="Disordered" evidence="1">
    <location>
        <begin position="55"/>
        <end position="108"/>
    </location>
</feature>
<feature type="region of interest" description="Disordered" evidence="1">
    <location>
        <begin position="489"/>
        <end position="534"/>
    </location>
</feature>
<feature type="compositionally biased region" description="Basic residues" evidence="1">
    <location>
        <begin position="24"/>
        <end position="38"/>
    </location>
</feature>
<dbReference type="InterPro" id="IPR043502">
    <property type="entry name" value="DNA/RNA_pol_sf"/>
</dbReference>
<organism evidence="4 5">
    <name type="scientific">Tenebrio molitor</name>
    <name type="common">Yellow mealworm beetle</name>
    <dbReference type="NCBI Taxonomy" id="7067"/>
    <lineage>
        <taxon>Eukaryota</taxon>
        <taxon>Metazoa</taxon>
        <taxon>Ecdysozoa</taxon>
        <taxon>Arthropoda</taxon>
        <taxon>Hexapoda</taxon>
        <taxon>Insecta</taxon>
        <taxon>Pterygota</taxon>
        <taxon>Neoptera</taxon>
        <taxon>Endopterygota</taxon>
        <taxon>Coleoptera</taxon>
        <taxon>Polyphaga</taxon>
        <taxon>Cucujiformia</taxon>
        <taxon>Tenebrionidae</taxon>
        <taxon>Tenebrio</taxon>
    </lineage>
</organism>
<feature type="region of interest" description="Disordered" evidence="1">
    <location>
        <begin position="1902"/>
        <end position="1935"/>
    </location>
</feature>
<reference evidence="4" key="1">
    <citation type="journal article" date="2020" name="J Insects Food Feed">
        <title>The yellow mealworm (Tenebrio molitor) genome: a resource for the emerging insects as food and feed industry.</title>
        <authorList>
            <person name="Eriksson T."/>
            <person name="Andere A."/>
            <person name="Kelstrup H."/>
            <person name="Emery V."/>
            <person name="Picard C."/>
        </authorList>
    </citation>
    <scope>NUCLEOTIDE SEQUENCE</scope>
    <source>
        <strain evidence="4">Stoneville</strain>
        <tissue evidence="4">Whole head</tissue>
    </source>
</reference>
<dbReference type="SUPFAM" id="SSF56672">
    <property type="entry name" value="DNA/RNA polymerases"/>
    <property type="match status" value="1"/>
</dbReference>
<dbReference type="Pfam" id="PF00078">
    <property type="entry name" value="RVT_1"/>
    <property type="match status" value="1"/>
</dbReference>
<dbReference type="Gene3D" id="3.60.10.10">
    <property type="entry name" value="Endonuclease/exonuclease/phosphatase"/>
    <property type="match status" value="1"/>
</dbReference>
<dbReference type="PANTHER" id="PTHR19446">
    <property type="entry name" value="REVERSE TRANSCRIPTASES"/>
    <property type="match status" value="1"/>
</dbReference>
<feature type="region of interest" description="Disordered" evidence="1">
    <location>
        <begin position="2231"/>
        <end position="2266"/>
    </location>
</feature>
<evidence type="ECO:0000313" key="5">
    <source>
        <dbReference type="Proteomes" id="UP000719412"/>
    </source>
</evidence>
<protein>
    <recommendedName>
        <fullName evidence="6">Reverse transcriptase domain-containing protein</fullName>
    </recommendedName>
</protein>
<dbReference type="SUPFAM" id="SSF56219">
    <property type="entry name" value="DNase I-like"/>
    <property type="match status" value="1"/>
</dbReference>
<reference evidence="4" key="2">
    <citation type="submission" date="2021-08" db="EMBL/GenBank/DDBJ databases">
        <authorList>
            <person name="Eriksson T."/>
        </authorList>
    </citation>
    <scope>NUCLEOTIDE SEQUENCE</scope>
    <source>
        <strain evidence="4">Stoneville</strain>
        <tissue evidence="4">Whole head</tissue>
    </source>
</reference>
<dbReference type="EMBL" id="JABDTM020026220">
    <property type="protein sequence ID" value="KAH0812200.1"/>
    <property type="molecule type" value="Genomic_DNA"/>
</dbReference>
<evidence type="ECO:0008006" key="6">
    <source>
        <dbReference type="Google" id="ProtNLM"/>
    </source>
</evidence>
<feature type="region of interest" description="Disordered" evidence="1">
    <location>
        <begin position="2058"/>
        <end position="2084"/>
    </location>
</feature>
<feature type="compositionally biased region" description="Polar residues" evidence="1">
    <location>
        <begin position="7"/>
        <end position="21"/>
    </location>
</feature>
<dbReference type="CDD" id="cd01650">
    <property type="entry name" value="RT_nLTR_like"/>
    <property type="match status" value="1"/>
</dbReference>
<evidence type="ECO:0000313" key="4">
    <source>
        <dbReference type="EMBL" id="KAH0812200.1"/>
    </source>
</evidence>
<dbReference type="InterPro" id="IPR005135">
    <property type="entry name" value="Endo/exonuclease/phosphatase"/>
</dbReference>
<feature type="region of interest" description="Disordered" evidence="1">
    <location>
        <begin position="3829"/>
        <end position="3858"/>
    </location>
</feature>
<feature type="compositionally biased region" description="Basic and acidic residues" evidence="1">
    <location>
        <begin position="2241"/>
        <end position="2258"/>
    </location>
</feature>
<dbReference type="InterPro" id="IPR000477">
    <property type="entry name" value="RT_dom"/>
</dbReference>
<feature type="domain" description="Endonuclease/exonuclease/phosphatase" evidence="3">
    <location>
        <begin position="932"/>
        <end position="1048"/>
    </location>
</feature>
<feature type="region of interest" description="Disordered" evidence="1">
    <location>
        <begin position="3439"/>
        <end position="3464"/>
    </location>
</feature>
<comment type="caution">
    <text evidence="4">The sequence shown here is derived from an EMBL/GenBank/DDBJ whole genome shotgun (WGS) entry which is preliminary data.</text>
</comment>
<feature type="region of interest" description="Disordered" evidence="1">
    <location>
        <begin position="1"/>
        <end position="43"/>
    </location>
</feature>
<dbReference type="GO" id="GO:0071897">
    <property type="term" value="P:DNA biosynthetic process"/>
    <property type="evidence" value="ECO:0007669"/>
    <property type="project" value="UniProtKB-ARBA"/>
</dbReference>
<gene>
    <name evidence="4" type="ORF">GEV33_010591</name>
</gene>